<evidence type="ECO:0000256" key="2">
    <source>
        <dbReference type="SAM" id="Coils"/>
    </source>
</evidence>
<feature type="coiled-coil region" evidence="2">
    <location>
        <begin position="101"/>
        <end position="142"/>
    </location>
</feature>
<evidence type="ECO:0000256" key="1">
    <source>
        <dbReference type="ARBA" id="ARBA00043985"/>
    </source>
</evidence>
<dbReference type="InterPro" id="IPR007157">
    <property type="entry name" value="PspA_VIPP1"/>
</dbReference>
<dbReference type="Pfam" id="PF04012">
    <property type="entry name" value="PspA_IM30"/>
    <property type="match status" value="1"/>
</dbReference>
<dbReference type="PANTHER" id="PTHR31088:SF6">
    <property type="entry name" value="PHAGE SHOCK PROTEIN A"/>
    <property type="match status" value="1"/>
</dbReference>
<name>A0A6N9Q2K1_9BACL</name>
<dbReference type="OrthoDB" id="9779630at2"/>
<evidence type="ECO:0000313" key="3">
    <source>
        <dbReference type="EMBL" id="NBI28934.1"/>
    </source>
</evidence>
<gene>
    <name evidence="3" type="ORF">ERL59_08175</name>
</gene>
<protein>
    <submittedName>
        <fullName evidence="3">PspA/IM30 family protein</fullName>
    </submittedName>
</protein>
<accession>A0A6N9Q2K1</accession>
<dbReference type="RefSeq" id="WP_160645724.1">
    <property type="nucleotide sequence ID" value="NZ_SIJB01000018.1"/>
</dbReference>
<evidence type="ECO:0000313" key="4">
    <source>
        <dbReference type="Proteomes" id="UP000448943"/>
    </source>
</evidence>
<keyword evidence="4" id="KW-1185">Reference proteome</keyword>
<dbReference type="PANTHER" id="PTHR31088">
    <property type="entry name" value="MEMBRANE-ASSOCIATED PROTEIN VIPP1, CHLOROPLASTIC"/>
    <property type="match status" value="1"/>
</dbReference>
<keyword evidence="2" id="KW-0175">Coiled coil</keyword>
<dbReference type="EMBL" id="SIJB01000018">
    <property type="protein sequence ID" value="NBI28934.1"/>
    <property type="molecule type" value="Genomic_DNA"/>
</dbReference>
<proteinExistence type="inferred from homology"/>
<comment type="similarity">
    <text evidence="1">Belongs to the PspA/Vipp/IM30 family.</text>
</comment>
<dbReference type="Proteomes" id="UP000448943">
    <property type="component" value="Unassembled WGS sequence"/>
</dbReference>
<dbReference type="AlphaFoldDB" id="A0A6N9Q2K1"/>
<organism evidence="3 4">
    <name type="scientific">Chengkuizengella marina</name>
    <dbReference type="NCBI Taxonomy" id="2507566"/>
    <lineage>
        <taxon>Bacteria</taxon>
        <taxon>Bacillati</taxon>
        <taxon>Bacillota</taxon>
        <taxon>Bacilli</taxon>
        <taxon>Bacillales</taxon>
        <taxon>Paenibacillaceae</taxon>
        <taxon>Chengkuizengella</taxon>
    </lineage>
</organism>
<sequence>MSLVKRIRDISVATLNDKIENSEDPVRFIDKYLQTQKTKLSQLEKLYQQTLTHAHSVKQQYMEAETTRIKRENQAEIALKAGEDQLAKLILLEKMQSEEKSEQYRKLYEDGKQTILELEEQIQILKDEVQELVDKRAFYTAKIESIRLQKQLNQVNHFIEKQDYYEQSRTIDRKFSELELQTNALREVRSLDSNTGSSLGSKLQTEVENQFEALKKKLEQRR</sequence>
<comment type="caution">
    <text evidence="3">The sequence shown here is derived from an EMBL/GenBank/DDBJ whole genome shotgun (WGS) entry which is preliminary data.</text>
</comment>
<reference evidence="3 4" key="1">
    <citation type="submission" date="2019-01" db="EMBL/GenBank/DDBJ databases">
        <title>Chengkuizengella sp. nov., isolated from deep-sea sediment of East Pacific Ocean.</title>
        <authorList>
            <person name="Yang J."/>
            <person name="Lai Q."/>
            <person name="Shao Z."/>
        </authorList>
    </citation>
    <scope>NUCLEOTIDE SEQUENCE [LARGE SCALE GENOMIC DNA]</scope>
    <source>
        <strain evidence="3 4">YPA3-1-1</strain>
    </source>
</reference>